<feature type="transmembrane region" description="Helical" evidence="2">
    <location>
        <begin position="187"/>
        <end position="206"/>
    </location>
</feature>
<feature type="transmembrane region" description="Helical" evidence="2">
    <location>
        <begin position="31"/>
        <end position="50"/>
    </location>
</feature>
<evidence type="ECO:0000256" key="1">
    <source>
        <dbReference type="ARBA" id="ARBA00023027"/>
    </source>
</evidence>
<keyword evidence="2" id="KW-0812">Transmembrane</keyword>
<organism evidence="4">
    <name type="scientific">marine metagenome</name>
    <dbReference type="NCBI Taxonomy" id="408172"/>
    <lineage>
        <taxon>unclassified sequences</taxon>
        <taxon>metagenomes</taxon>
        <taxon>ecological metagenomes</taxon>
    </lineage>
</organism>
<feature type="transmembrane region" description="Helical" evidence="2">
    <location>
        <begin position="124"/>
        <end position="144"/>
    </location>
</feature>
<feature type="non-terminal residue" evidence="4">
    <location>
        <position position="210"/>
    </location>
</feature>
<sequence>MDTVFINLTYLLASALFIFGIKGLTHPRTAVRGNLLGATGMLVAVVATLADRQVFGSGLQGLGLIVGGVAVGSAIGATLALRIQLTAMPQMVALLNAFGGAASALIAGAVLADAGNPTTAQTAVATVASGIIGSVTFWGSLVAFDKLQGLMLPDAPVHFPAQQALNLLLGVIAVGLGIWVVSDPGQLASYGALVAVGSVLGILLTIPIGG</sequence>
<dbReference type="InterPro" id="IPR034300">
    <property type="entry name" value="PNTB-like"/>
</dbReference>
<feature type="transmembrane region" description="Helical" evidence="2">
    <location>
        <begin position="6"/>
        <end position="24"/>
    </location>
</feature>
<protein>
    <recommendedName>
        <fullName evidence="3">NADP transhydrogenase beta-like domain-containing protein</fullName>
    </recommendedName>
</protein>
<evidence type="ECO:0000313" key="4">
    <source>
        <dbReference type="EMBL" id="SVB42599.1"/>
    </source>
</evidence>
<name>A0A382DWT5_9ZZZZ</name>
<feature type="transmembrane region" description="Helical" evidence="2">
    <location>
        <begin position="62"/>
        <end position="81"/>
    </location>
</feature>
<evidence type="ECO:0000256" key="2">
    <source>
        <dbReference type="SAM" id="Phobius"/>
    </source>
</evidence>
<accession>A0A382DWT5</accession>
<keyword evidence="1" id="KW-0520">NAD</keyword>
<reference evidence="4" key="1">
    <citation type="submission" date="2018-05" db="EMBL/GenBank/DDBJ databases">
        <authorList>
            <person name="Lanie J.A."/>
            <person name="Ng W.-L."/>
            <person name="Kazmierczak K.M."/>
            <person name="Andrzejewski T.M."/>
            <person name="Davidsen T.M."/>
            <person name="Wayne K.J."/>
            <person name="Tettelin H."/>
            <person name="Glass J.I."/>
            <person name="Rusch D."/>
            <person name="Podicherti R."/>
            <person name="Tsui H.-C.T."/>
            <person name="Winkler M.E."/>
        </authorList>
    </citation>
    <scope>NUCLEOTIDE SEQUENCE</scope>
</reference>
<dbReference type="PANTHER" id="PTHR44758:SF1">
    <property type="entry name" value="NAD(P) TRANSHYDROGENASE SUBUNIT BETA"/>
    <property type="match status" value="1"/>
</dbReference>
<feature type="transmembrane region" description="Helical" evidence="2">
    <location>
        <begin position="93"/>
        <end position="112"/>
    </location>
</feature>
<dbReference type="Pfam" id="PF02233">
    <property type="entry name" value="PNTB"/>
    <property type="match status" value="1"/>
</dbReference>
<feature type="transmembrane region" description="Helical" evidence="2">
    <location>
        <begin position="164"/>
        <end position="181"/>
    </location>
</feature>
<feature type="domain" description="NADP transhydrogenase beta-like" evidence="3">
    <location>
        <begin position="7"/>
        <end position="210"/>
    </location>
</feature>
<evidence type="ECO:0000259" key="3">
    <source>
        <dbReference type="Pfam" id="PF02233"/>
    </source>
</evidence>
<dbReference type="PANTHER" id="PTHR44758">
    <property type="entry name" value="NAD(P) TRANSHYDROGENASE SUBUNIT BETA"/>
    <property type="match status" value="1"/>
</dbReference>
<keyword evidence="2" id="KW-0472">Membrane</keyword>
<dbReference type="EMBL" id="UINC01041393">
    <property type="protein sequence ID" value="SVB42599.1"/>
    <property type="molecule type" value="Genomic_DNA"/>
</dbReference>
<gene>
    <name evidence="4" type="ORF">METZ01_LOCUS195453</name>
</gene>
<proteinExistence type="predicted"/>
<dbReference type="AlphaFoldDB" id="A0A382DWT5"/>
<keyword evidence="2" id="KW-1133">Transmembrane helix</keyword>